<comment type="caution">
    <text evidence="1">The sequence shown here is derived from an EMBL/GenBank/DDBJ whole genome shotgun (WGS) entry which is preliminary data.</text>
</comment>
<proteinExistence type="predicted"/>
<reference evidence="1 2" key="1">
    <citation type="submission" date="2018-08" db="EMBL/GenBank/DDBJ databases">
        <title>Comparative analysis of Burkholderia isolates from Puerto Rico.</title>
        <authorList>
            <person name="Hall C."/>
            <person name="Sahl J."/>
            <person name="Wagner D."/>
        </authorList>
    </citation>
    <scope>NUCLEOTIDE SEQUENCE [LARGE SCALE GENOMIC DNA]</scope>
    <source>
        <strain evidence="1 2">Bp8964</strain>
    </source>
</reference>
<evidence type="ECO:0000313" key="1">
    <source>
        <dbReference type="EMBL" id="RQP80401.1"/>
    </source>
</evidence>
<name>A0AB74D9Q7_9BURK</name>
<dbReference type="Proteomes" id="UP000273734">
    <property type="component" value="Unassembled WGS sequence"/>
</dbReference>
<evidence type="ECO:0000313" key="2">
    <source>
        <dbReference type="Proteomes" id="UP000273734"/>
    </source>
</evidence>
<organism evidence="1 2">
    <name type="scientific">Burkholderia ubonensis</name>
    <dbReference type="NCBI Taxonomy" id="101571"/>
    <lineage>
        <taxon>Bacteria</taxon>
        <taxon>Pseudomonadati</taxon>
        <taxon>Pseudomonadota</taxon>
        <taxon>Betaproteobacteria</taxon>
        <taxon>Burkholderiales</taxon>
        <taxon>Burkholderiaceae</taxon>
        <taxon>Burkholderia</taxon>
        <taxon>Burkholderia cepacia complex</taxon>
    </lineage>
</organism>
<sequence length="113" mass="12558">MMDDVIVDDINKPNTTEGTDELLTYCNDGDTLRWTIYSIDPDQNVKITGITGDIVQKLDFKPVADNNAQTVWSGIVHGTGDNVQYSLQLLLNNHTPGYFDPHVTSTYATPAKR</sequence>
<protein>
    <recommendedName>
        <fullName evidence="3">Inclusion body protein</fullName>
    </recommendedName>
</protein>
<gene>
    <name evidence="1" type="ORF">DF015_09120</name>
</gene>
<evidence type="ECO:0008006" key="3">
    <source>
        <dbReference type="Google" id="ProtNLM"/>
    </source>
</evidence>
<accession>A0AB74D9Q7</accession>
<dbReference type="EMBL" id="QTNY01000005">
    <property type="protein sequence ID" value="RQP80401.1"/>
    <property type="molecule type" value="Genomic_DNA"/>
</dbReference>
<dbReference type="AlphaFoldDB" id="A0AB74D9Q7"/>